<dbReference type="EMBL" id="UGYN01000002">
    <property type="protein sequence ID" value="SUI76723.1"/>
    <property type="molecule type" value="Genomic_DNA"/>
</dbReference>
<dbReference type="RefSeq" id="WP_115184073.1">
    <property type="nucleotide sequence ID" value="NZ_CAMKUF010000003.1"/>
</dbReference>
<dbReference type="Proteomes" id="UP000255529">
    <property type="component" value="Unassembled WGS sequence"/>
</dbReference>
<accession>A0A380A9I7</accession>
<dbReference type="Pfam" id="PF04865">
    <property type="entry name" value="Baseplate_J"/>
    <property type="match status" value="1"/>
</dbReference>
<name>A0A380A9I7_9GAMM</name>
<sequence>MATKPTIDFEASLHEGGMPVTEEQARAEFDAIVKQEGLITNTSKMSPFWRLITAIVTAPVMWLKDVLVTAIMPSMYLATASGAFVDLFAWALNLERKTATATAGLITFIKTDASVAITIPAGTLIQTERINDKVYAVAVNIDTVIPAGVAFQDIAVTATKPGTAYNLAPGYYRILPKEISGIASVENRDNWLSTPGADVESDDDLRDRCRNQYNLVGSYHVDAVYRGMIAAVAGLSTDRIFFEHDAPRGPGTANAFLLLDTGVPSASFVEKVNDHINGQGYHGHGDDMQCFPIPETHHDLTVEAWYFSTLNLDDNEQAELTKKITNVVRCAFRDNADYQVTKSWPHSRFSFSRLGEELHLLLPELESLKFSLPDIISGLNIPRLDALHVELTSG</sequence>
<evidence type="ECO:0000313" key="3">
    <source>
        <dbReference type="Proteomes" id="UP000255529"/>
    </source>
</evidence>
<gene>
    <name evidence="2" type="ORF">NCTC11544_03867</name>
</gene>
<dbReference type="PANTHER" id="PTHR37829:SF3">
    <property type="entry name" value="PROTEIN JAYE-RELATED"/>
    <property type="match status" value="1"/>
</dbReference>
<proteinExistence type="predicted"/>
<dbReference type="AlphaFoldDB" id="A0A380A9I7"/>
<feature type="domain" description="Baseplate protein J-like barrel" evidence="1">
    <location>
        <begin position="106"/>
        <end position="191"/>
    </location>
</feature>
<dbReference type="InterPro" id="IPR052399">
    <property type="entry name" value="Phage_Baseplate_Assmbl_Protein"/>
</dbReference>
<dbReference type="InterPro" id="IPR006949">
    <property type="entry name" value="Barrel_Baseplate_J-like"/>
</dbReference>
<dbReference type="PANTHER" id="PTHR37829">
    <property type="entry name" value="PHAGE-LIKE ELEMENT PBSX PROTEIN XKDT"/>
    <property type="match status" value="1"/>
</dbReference>
<protein>
    <submittedName>
        <fullName evidence="2">Uncharacterized homolog of phage Mu protein gp47</fullName>
    </submittedName>
</protein>
<evidence type="ECO:0000313" key="2">
    <source>
        <dbReference type="EMBL" id="SUI76723.1"/>
    </source>
</evidence>
<evidence type="ECO:0000259" key="1">
    <source>
        <dbReference type="Pfam" id="PF04865"/>
    </source>
</evidence>
<reference evidence="2 3" key="1">
    <citation type="submission" date="2018-06" db="EMBL/GenBank/DDBJ databases">
        <authorList>
            <consortium name="Pathogen Informatics"/>
            <person name="Doyle S."/>
        </authorList>
    </citation>
    <scope>NUCLEOTIDE SEQUENCE [LARGE SCALE GENOMIC DNA]</scope>
    <source>
        <strain evidence="2 3">NCTC11544</strain>
    </source>
</reference>
<organism evidence="2 3">
    <name type="scientific">Serratia quinivorans</name>
    <dbReference type="NCBI Taxonomy" id="137545"/>
    <lineage>
        <taxon>Bacteria</taxon>
        <taxon>Pseudomonadati</taxon>
        <taxon>Pseudomonadota</taxon>
        <taxon>Gammaproteobacteria</taxon>
        <taxon>Enterobacterales</taxon>
        <taxon>Yersiniaceae</taxon>
        <taxon>Serratia</taxon>
    </lineage>
</organism>